<dbReference type="AlphaFoldDB" id="A0A6J6LGG4"/>
<protein>
    <submittedName>
        <fullName evidence="1">Unannotated protein</fullName>
    </submittedName>
</protein>
<name>A0A6J6LGG4_9ZZZZ</name>
<accession>A0A6J6LGG4</accession>
<organism evidence="1">
    <name type="scientific">freshwater metagenome</name>
    <dbReference type="NCBI Taxonomy" id="449393"/>
    <lineage>
        <taxon>unclassified sequences</taxon>
        <taxon>metagenomes</taxon>
        <taxon>ecological metagenomes</taxon>
    </lineage>
</organism>
<reference evidence="1" key="1">
    <citation type="submission" date="2020-05" db="EMBL/GenBank/DDBJ databases">
        <authorList>
            <person name="Chiriac C."/>
            <person name="Salcher M."/>
            <person name="Ghai R."/>
            <person name="Kavagutti S V."/>
        </authorList>
    </citation>
    <scope>NUCLEOTIDE SEQUENCE</scope>
</reference>
<sequence length="154" mass="16825">MKISRLLVSAVAILSLGACSSSSSADTTTTTLAPTTTTMALPDCSQDALDAAVGERETYIIGCSSNWAALQPRSWECGEHCYAFIYKWDQAKWNLTLKCDQYSALSAEGYCTGMTGQIRDANYTENIAEFPPKDVACQIWAKSVYQEFEKNTGC</sequence>
<dbReference type="EMBL" id="CAEZWJ010000048">
    <property type="protein sequence ID" value="CAB4660701.1"/>
    <property type="molecule type" value="Genomic_DNA"/>
</dbReference>
<dbReference type="PROSITE" id="PS51257">
    <property type="entry name" value="PROKAR_LIPOPROTEIN"/>
    <property type="match status" value="1"/>
</dbReference>
<proteinExistence type="predicted"/>
<evidence type="ECO:0000313" key="1">
    <source>
        <dbReference type="EMBL" id="CAB4660701.1"/>
    </source>
</evidence>
<gene>
    <name evidence="1" type="ORF">UFOPK2214_01217</name>
</gene>